<sequence length="416" mass="48446">MTSPYSAQEWLQLNLQQQGLLKPVSSVSEAIQQLSYIQIDSINVVERAHHHVLHNRIPEYQASQLDLAMANKEIFEYWSHAAAYLPISDYRYSLYHKTHLKQGGKHWFEPEHKVMREVKAKITAEGPLKASHFANTSTFASTSTGASTGWWDWKPAKRALEQLFMQGELMVAHRDKFQKVYDLTERVLPSHVDNQLPDETEFARYLIHRYLSAHGFGTIQQIFYLRKNIKPILVKTLNEMCLAGELARFSESGQEYFYFPEVQPLIPVPDRVWLLNPFDNLVIQRQRLKHWFGFDYQIEVYVPAVKRRYGYYSLPILWRDRFVGRLDVKAERKQGLLLLQQLTIEEQAFSPSSKLCISSSTRSCTRPRVGESELEEFVAALGLSINEYARFNHCQEWKLVRSNNKYIGDLLVNQSS</sequence>
<dbReference type="Pfam" id="PF06224">
    <property type="entry name" value="AlkZ-like"/>
    <property type="match status" value="1"/>
</dbReference>
<dbReference type="RefSeq" id="WP_144049170.1">
    <property type="nucleotide sequence ID" value="NZ_CP041614.1"/>
</dbReference>
<evidence type="ECO:0000313" key="2">
    <source>
        <dbReference type="Proteomes" id="UP000315947"/>
    </source>
</evidence>
<gene>
    <name evidence="1" type="ORF">FM037_28245</name>
</gene>
<dbReference type="Proteomes" id="UP000315947">
    <property type="component" value="Chromosome"/>
</dbReference>
<evidence type="ECO:0000313" key="1">
    <source>
        <dbReference type="EMBL" id="QDO86892.1"/>
    </source>
</evidence>
<protein>
    <submittedName>
        <fullName evidence="1">Winged helix-turn-helix domain-containing protein</fullName>
    </submittedName>
</protein>
<dbReference type="InterPro" id="IPR009351">
    <property type="entry name" value="AlkZ-like"/>
</dbReference>
<dbReference type="EMBL" id="CP041614">
    <property type="protein sequence ID" value="QDO86892.1"/>
    <property type="molecule type" value="Genomic_DNA"/>
</dbReference>
<organism evidence="1 2">
    <name type="scientific">Shewanella psychropiezotolerans</name>
    <dbReference type="NCBI Taxonomy" id="2593655"/>
    <lineage>
        <taxon>Bacteria</taxon>
        <taxon>Pseudomonadati</taxon>
        <taxon>Pseudomonadota</taxon>
        <taxon>Gammaproteobacteria</taxon>
        <taxon>Alteromonadales</taxon>
        <taxon>Shewanellaceae</taxon>
        <taxon>Shewanella</taxon>
    </lineage>
</organism>
<proteinExistence type="predicted"/>
<accession>A0ABX5X688</accession>
<reference evidence="1 2" key="1">
    <citation type="submission" date="2019-07" db="EMBL/GenBank/DDBJ databases">
        <title>Shewanella sp. YLB-06 whole genomic sequence.</title>
        <authorList>
            <person name="Yu L."/>
        </authorList>
    </citation>
    <scope>NUCLEOTIDE SEQUENCE [LARGE SCALE GENOMIC DNA]</scope>
    <source>
        <strain evidence="1 2">YLB-06</strain>
    </source>
</reference>
<dbReference type="PANTHER" id="PTHR30528:SF0">
    <property type="entry name" value="CYTOPLASMIC PROTEIN"/>
    <property type="match status" value="1"/>
</dbReference>
<dbReference type="PANTHER" id="PTHR30528">
    <property type="entry name" value="CYTOPLASMIC PROTEIN"/>
    <property type="match status" value="1"/>
</dbReference>
<keyword evidence="2" id="KW-1185">Reference proteome</keyword>
<name>A0ABX5X688_9GAMM</name>